<reference evidence="2" key="1">
    <citation type="submission" date="2022-11" db="EMBL/GenBank/DDBJ databases">
        <authorList>
            <person name="Petersen C."/>
        </authorList>
    </citation>
    <scope>NUCLEOTIDE SEQUENCE</scope>
    <source>
        <strain evidence="2">IBT 30761</strain>
    </source>
</reference>
<comment type="caution">
    <text evidence="2">The sequence shown here is derived from an EMBL/GenBank/DDBJ whole genome shotgun (WGS) entry which is preliminary data.</text>
</comment>
<dbReference type="EMBL" id="JAPQKI010000005">
    <property type="protein sequence ID" value="KAJ5100001.1"/>
    <property type="molecule type" value="Genomic_DNA"/>
</dbReference>
<evidence type="ECO:0000313" key="3">
    <source>
        <dbReference type="Proteomes" id="UP001149074"/>
    </source>
</evidence>
<accession>A0A9W9FGZ5</accession>
<evidence type="ECO:0000313" key="2">
    <source>
        <dbReference type="EMBL" id="KAJ5100001.1"/>
    </source>
</evidence>
<dbReference type="RefSeq" id="XP_056475654.1">
    <property type="nucleotide sequence ID" value="XM_056619495.1"/>
</dbReference>
<gene>
    <name evidence="2" type="ORF">N7532_007002</name>
</gene>
<evidence type="ECO:0000259" key="1">
    <source>
        <dbReference type="Pfam" id="PF12417"/>
    </source>
</evidence>
<dbReference type="Pfam" id="PF12417">
    <property type="entry name" value="DUF3669"/>
    <property type="match status" value="1"/>
</dbReference>
<name>A0A9W9FGZ5_9EURO</name>
<protein>
    <submittedName>
        <fullName evidence="2">Zinc finger protein-domain-containing protein</fullName>
    </submittedName>
</protein>
<dbReference type="PANTHER" id="PTHR40780">
    <property type="entry name" value="DUF3669 DOMAIN-CONTAINING PROTEIN"/>
    <property type="match status" value="1"/>
</dbReference>
<keyword evidence="3" id="KW-1185">Reference proteome</keyword>
<proteinExistence type="predicted"/>
<dbReference type="PANTHER" id="PTHR40780:SF2">
    <property type="entry name" value="DUF3669 DOMAIN-CONTAINING PROTEIN"/>
    <property type="match status" value="1"/>
</dbReference>
<dbReference type="InterPro" id="IPR022137">
    <property type="entry name" value="Znf_prot_DUF3669"/>
</dbReference>
<dbReference type="OrthoDB" id="2993351at2759"/>
<reference evidence="2" key="2">
    <citation type="journal article" date="2023" name="IMA Fungus">
        <title>Comparative genomic study of the Penicillium genus elucidates a diverse pangenome and 15 lateral gene transfer events.</title>
        <authorList>
            <person name="Petersen C."/>
            <person name="Sorensen T."/>
            <person name="Nielsen M.R."/>
            <person name="Sondergaard T.E."/>
            <person name="Sorensen J.L."/>
            <person name="Fitzpatrick D.A."/>
            <person name="Frisvad J.C."/>
            <person name="Nielsen K.L."/>
        </authorList>
    </citation>
    <scope>NUCLEOTIDE SEQUENCE</scope>
    <source>
        <strain evidence="2">IBT 30761</strain>
    </source>
</reference>
<feature type="domain" description="DUF3669" evidence="1">
    <location>
        <begin position="338"/>
        <end position="408"/>
    </location>
</feature>
<organism evidence="2 3">
    <name type="scientific">Penicillium argentinense</name>
    <dbReference type="NCBI Taxonomy" id="1131581"/>
    <lineage>
        <taxon>Eukaryota</taxon>
        <taxon>Fungi</taxon>
        <taxon>Dikarya</taxon>
        <taxon>Ascomycota</taxon>
        <taxon>Pezizomycotina</taxon>
        <taxon>Eurotiomycetes</taxon>
        <taxon>Eurotiomycetidae</taxon>
        <taxon>Eurotiales</taxon>
        <taxon>Aspergillaceae</taxon>
        <taxon>Penicillium</taxon>
    </lineage>
</organism>
<dbReference type="Proteomes" id="UP001149074">
    <property type="component" value="Unassembled WGS sequence"/>
</dbReference>
<sequence>MEVLRRGAQHSSEDSPVSMSSSLRVAVYLSNQLSALLDQEHNDTIIRELELQECSSPDTILAKVLTPQSISSTSSSFAQFQNSQQSLPVVEYRAIGFGQCGLIFEKPGHGFALKIAKRSYEDALWNDLTVHLRIQEAFDQPQNKDSECRVPRLFSYISKDSNVWWEQNLSLFRNVHASISLPAMTLVSQRILPLPKIAREILINKYCAAASRAFVAANPTNRDCLARIYLGSRRATKIPPPNFTLRNFNIYVDQLVEMKFPIEKLAASIGEALAIIHWSANVDAYDIEFVLGSEADSKYSHDVLADLNLTSRQVAAMPPHTDLESIISVNFLRRTTRLWIIDFNLCHSWDEDTALNHPEALIEQLVESFFENDPYYPLPLVNTYPEKELWELFSSSYITKASKVLHEKDRRLACLPQQFINGCIQREIESLQKGLGHGHRETRQ</sequence>
<dbReference type="GeneID" id="81358474"/>
<dbReference type="AlphaFoldDB" id="A0A9W9FGZ5"/>